<proteinExistence type="predicted"/>
<gene>
    <name evidence="1" type="ORF">CA834_09715</name>
</gene>
<dbReference type="Proteomes" id="UP000216840">
    <property type="component" value="Unassembled WGS sequence"/>
</dbReference>
<accession>A0A265URI7</accession>
<organism evidence="1 2">
    <name type="scientific">Winogradskyella aurantia</name>
    <dbReference type="NCBI Taxonomy" id="1915063"/>
    <lineage>
        <taxon>Bacteria</taxon>
        <taxon>Pseudomonadati</taxon>
        <taxon>Bacteroidota</taxon>
        <taxon>Flavobacteriia</taxon>
        <taxon>Flavobacteriales</taxon>
        <taxon>Flavobacteriaceae</taxon>
        <taxon>Winogradskyella</taxon>
    </lineage>
</organism>
<evidence type="ECO:0000313" key="2">
    <source>
        <dbReference type="Proteomes" id="UP000216840"/>
    </source>
</evidence>
<dbReference type="OrthoDB" id="1148707at2"/>
<sequence length="228" mass="26934">MRKILLLIILCCFNCSNERVILLPEVTRTKITKVLDVSPAYVFYDETQPDSSHLNRKNLISTTNWLVNVDKRLSLRQAIPHITFMQDKKRNAQMHKNENAKNFYTCNNISINNLGFIEFTDVFYKNENPDFIEFSKSNQEHYTLIKCYQDGSMKLIDLDGDVKIILAEIKDIKNYSDFYKLLESIESSHIILFFEDTLSFQRYITIKSYLDQLPRDVLKISKIEYLFQ</sequence>
<keyword evidence="2" id="KW-1185">Reference proteome</keyword>
<comment type="caution">
    <text evidence="1">The sequence shown here is derived from an EMBL/GenBank/DDBJ whole genome shotgun (WGS) entry which is preliminary data.</text>
</comment>
<protein>
    <submittedName>
        <fullName evidence="1">Uncharacterized protein</fullName>
    </submittedName>
</protein>
<dbReference type="EMBL" id="NGJN01000005">
    <property type="protein sequence ID" value="OZV67926.1"/>
    <property type="molecule type" value="Genomic_DNA"/>
</dbReference>
<dbReference type="RefSeq" id="WP_094968515.1">
    <property type="nucleotide sequence ID" value="NZ_NGJN01000005.1"/>
</dbReference>
<name>A0A265URI7_9FLAO</name>
<dbReference type="AlphaFoldDB" id="A0A265URI7"/>
<evidence type="ECO:0000313" key="1">
    <source>
        <dbReference type="EMBL" id="OZV67926.1"/>
    </source>
</evidence>
<reference evidence="1 2" key="1">
    <citation type="submission" date="2017-05" db="EMBL/GenBank/DDBJ databases">
        <title>The draft genome sequence of Idiomarina salinarum WNB302.</title>
        <authorList>
            <person name="Sun Y."/>
            <person name="Chen B."/>
            <person name="Du Z."/>
        </authorList>
    </citation>
    <scope>NUCLEOTIDE SEQUENCE [LARGE SCALE GENOMIC DNA]</scope>
    <source>
        <strain evidence="1 2">WNB302</strain>
    </source>
</reference>